<dbReference type="RefSeq" id="WP_304419612.1">
    <property type="nucleotide sequence ID" value="NZ_JANCMU010000001.1"/>
</dbReference>
<feature type="chain" id="PRO_5040775856" description="Lipoprotein" evidence="1">
    <location>
        <begin position="21"/>
        <end position="320"/>
    </location>
</feature>
<dbReference type="PROSITE" id="PS51257">
    <property type="entry name" value="PROKAR_LIPOPROTEIN"/>
    <property type="match status" value="1"/>
</dbReference>
<evidence type="ECO:0008006" key="4">
    <source>
        <dbReference type="Google" id="ProtNLM"/>
    </source>
</evidence>
<gene>
    <name evidence="2" type="ORF">NMK71_00380</name>
</gene>
<dbReference type="Proteomes" id="UP001152599">
    <property type="component" value="Unassembled WGS sequence"/>
</dbReference>
<comment type="caution">
    <text evidence="2">The sequence shown here is derived from an EMBL/GenBank/DDBJ whole genome shotgun (WGS) entry which is preliminary data.</text>
</comment>
<dbReference type="AlphaFoldDB" id="A0A9X4N1R8"/>
<name>A0A9X4N1R8_9FLAO</name>
<sequence length="320" mass="35183">MKFRNLTLLALIFFTLQSCVDNEAYFGSGGGVDNPEIYTRLADIIKHENVPTDTIAFNPLEDSNISGTFGVEINIPANSCILGSNELPDELFVVLREYPTLSKMALSNVQTESNQEMLVTGGNFWWKIIDADGRDWDIVQPSQITATQPVVLDMGEYADQAAYFTGDIISGGSQQVINWTQVRNNESGMGPNNVFEYNGLQLRWANVDALYQYPDERTQLSAVLNPNDDIQPNQEMLLLIVEDFPSVINIYTKQGDSFVTHNNAIPVGLSGTLVAIALDNNDELLIGSTDITVAGDDEFSIDIAPGSMSQLTSLINQITN</sequence>
<accession>A0A9X4N1R8</accession>
<organism evidence="2 3">
    <name type="scientific">Profundicola chukchiensis</name>
    <dbReference type="NCBI Taxonomy" id="2961959"/>
    <lineage>
        <taxon>Bacteria</taxon>
        <taxon>Pseudomonadati</taxon>
        <taxon>Bacteroidota</taxon>
        <taxon>Flavobacteriia</taxon>
        <taxon>Flavobacteriales</taxon>
        <taxon>Weeksellaceae</taxon>
        <taxon>Profundicola</taxon>
    </lineage>
</organism>
<dbReference type="EMBL" id="JANCMU010000001">
    <property type="protein sequence ID" value="MDG4944859.1"/>
    <property type="molecule type" value="Genomic_DNA"/>
</dbReference>
<evidence type="ECO:0000256" key="1">
    <source>
        <dbReference type="SAM" id="SignalP"/>
    </source>
</evidence>
<proteinExistence type="predicted"/>
<protein>
    <recommendedName>
        <fullName evidence="4">Lipoprotein</fullName>
    </recommendedName>
</protein>
<evidence type="ECO:0000313" key="2">
    <source>
        <dbReference type="EMBL" id="MDG4944859.1"/>
    </source>
</evidence>
<evidence type="ECO:0000313" key="3">
    <source>
        <dbReference type="Proteomes" id="UP001152599"/>
    </source>
</evidence>
<keyword evidence="1" id="KW-0732">Signal</keyword>
<feature type="signal peptide" evidence="1">
    <location>
        <begin position="1"/>
        <end position="20"/>
    </location>
</feature>
<reference evidence="2" key="1">
    <citation type="submission" date="2022-07" db="EMBL/GenBank/DDBJ databases">
        <title>Description and genome-wide analysis of Profundicola chukchiensis gen. nov., sp. nov., marine bacteria isolated from bottom sediments of the Chukchi Sea.</title>
        <authorList>
            <person name="Romanenko L."/>
            <person name="Otstavnykh N."/>
            <person name="Kurilenko V."/>
            <person name="Eremeev V."/>
            <person name="Velansky P."/>
            <person name="Mikhailov V."/>
            <person name="Isaeva M."/>
        </authorList>
    </citation>
    <scope>NUCLEOTIDE SEQUENCE</scope>
    <source>
        <strain evidence="2">KMM 9713</strain>
    </source>
</reference>
<keyword evidence="3" id="KW-1185">Reference proteome</keyword>